<evidence type="ECO:0000256" key="4">
    <source>
        <dbReference type="ARBA" id="ARBA00009503"/>
    </source>
</evidence>
<accession>A0ABN3VD27</accession>
<keyword evidence="8 10" id="KW-0460">Magnesium</keyword>
<reference evidence="12 13" key="1">
    <citation type="journal article" date="2019" name="Int. J. Syst. Evol. Microbiol.">
        <title>The Global Catalogue of Microorganisms (GCM) 10K type strain sequencing project: providing services to taxonomists for standard genome sequencing and annotation.</title>
        <authorList>
            <consortium name="The Broad Institute Genomics Platform"/>
            <consortium name="The Broad Institute Genome Sequencing Center for Infectious Disease"/>
            <person name="Wu L."/>
            <person name="Ma J."/>
        </authorList>
    </citation>
    <scope>NUCLEOTIDE SEQUENCE [LARGE SCALE GENOMIC DNA]</scope>
    <source>
        <strain evidence="12 13">JCM 9383</strain>
    </source>
</reference>
<organism evidence="12 13">
    <name type="scientific">Saccharopolyspora taberi</name>
    <dbReference type="NCBI Taxonomy" id="60895"/>
    <lineage>
        <taxon>Bacteria</taxon>
        <taxon>Bacillati</taxon>
        <taxon>Actinomycetota</taxon>
        <taxon>Actinomycetes</taxon>
        <taxon>Pseudonocardiales</taxon>
        <taxon>Pseudonocardiaceae</taxon>
        <taxon>Saccharopolyspora</taxon>
    </lineage>
</organism>
<dbReference type="Gene3D" id="3.20.20.20">
    <property type="entry name" value="Dihydropteroate synthase-like"/>
    <property type="match status" value="1"/>
</dbReference>
<dbReference type="InterPro" id="IPR006390">
    <property type="entry name" value="DHP_synth_dom"/>
</dbReference>
<dbReference type="PROSITE" id="PS00792">
    <property type="entry name" value="DHPS_1"/>
    <property type="match status" value="1"/>
</dbReference>
<dbReference type="PANTHER" id="PTHR20941">
    <property type="entry name" value="FOLATE SYNTHESIS PROTEINS"/>
    <property type="match status" value="1"/>
</dbReference>
<keyword evidence="6 10" id="KW-0808">Transferase</keyword>
<evidence type="ECO:0000256" key="1">
    <source>
        <dbReference type="ARBA" id="ARBA00000012"/>
    </source>
</evidence>
<evidence type="ECO:0000256" key="7">
    <source>
        <dbReference type="ARBA" id="ARBA00022723"/>
    </source>
</evidence>
<dbReference type="NCBIfam" id="TIGR01496">
    <property type="entry name" value="DHPS"/>
    <property type="match status" value="1"/>
</dbReference>
<sequence length="282" mass="29303">MHHKLPNPRRCAVMGVLNVTPDSFSDGGRYLDRSAAVRHGVDMHRAGADIIDVGGESTRPGSERVDAATEIERVLPVVAELVAAGVPVSVDTTRARVAAATAEAGALMINDVSGGLADPEMAAVAADTGLPWVLMHWRGHSKSMNSLATYTDVVAEVRDELLKQVDSALAAGVAEDAIVLDPGLGFAKTAAHDWQLLHRLDVLLGLGFPVLVGASRKRFLGRLLADAEGTPRPPSGRETATAVVSALAADRGAWGVRVHDVVASLDAVAVTAAWNSGGEPVG</sequence>
<dbReference type="EMBL" id="BAAAUX010000013">
    <property type="protein sequence ID" value="GAA2791275.1"/>
    <property type="molecule type" value="Genomic_DNA"/>
</dbReference>
<dbReference type="InterPro" id="IPR011005">
    <property type="entry name" value="Dihydropteroate_synth-like_sf"/>
</dbReference>
<dbReference type="InterPro" id="IPR000489">
    <property type="entry name" value="Pterin-binding_dom"/>
</dbReference>
<evidence type="ECO:0000256" key="2">
    <source>
        <dbReference type="ARBA" id="ARBA00001946"/>
    </source>
</evidence>
<name>A0ABN3VD27_9PSEU</name>
<comment type="caution">
    <text evidence="12">The sequence shown here is derived from an EMBL/GenBank/DDBJ whole genome shotgun (WGS) entry which is preliminary data.</text>
</comment>
<keyword evidence="7 10" id="KW-0479">Metal-binding</keyword>
<keyword evidence="9 10" id="KW-0289">Folate biosynthesis</keyword>
<evidence type="ECO:0000256" key="8">
    <source>
        <dbReference type="ARBA" id="ARBA00022842"/>
    </source>
</evidence>
<dbReference type="PROSITE" id="PS50972">
    <property type="entry name" value="PTERIN_BINDING"/>
    <property type="match status" value="1"/>
</dbReference>
<evidence type="ECO:0000313" key="12">
    <source>
        <dbReference type="EMBL" id="GAA2791275.1"/>
    </source>
</evidence>
<dbReference type="PROSITE" id="PS00793">
    <property type="entry name" value="DHPS_2"/>
    <property type="match status" value="1"/>
</dbReference>
<evidence type="ECO:0000256" key="9">
    <source>
        <dbReference type="ARBA" id="ARBA00022909"/>
    </source>
</evidence>
<comment type="function">
    <text evidence="10">Catalyzes the condensation of para-aminobenzoate (pABA) with 6-hydroxymethyl-7,8-dihydropterin diphosphate (DHPt-PP) to form 7,8-dihydropteroate (H2Pte), the immediate precursor of folate derivatives.</text>
</comment>
<comment type="cofactor">
    <cofactor evidence="2 10">
        <name>Mg(2+)</name>
        <dbReference type="ChEBI" id="CHEBI:18420"/>
    </cofactor>
</comment>
<proteinExistence type="inferred from homology"/>
<comment type="pathway">
    <text evidence="3 10">Cofactor biosynthesis; tetrahydrofolate biosynthesis; 7,8-dihydrofolate from 2-amino-4-hydroxy-6-hydroxymethyl-7,8-dihydropteridine diphosphate and 4-aminobenzoate: step 1/2.</text>
</comment>
<evidence type="ECO:0000256" key="10">
    <source>
        <dbReference type="RuleBase" id="RU361205"/>
    </source>
</evidence>
<keyword evidence="13" id="KW-1185">Reference proteome</keyword>
<dbReference type="Pfam" id="PF00809">
    <property type="entry name" value="Pterin_bind"/>
    <property type="match status" value="1"/>
</dbReference>
<comment type="similarity">
    <text evidence="4 10">Belongs to the DHPS family.</text>
</comment>
<dbReference type="SUPFAM" id="SSF51717">
    <property type="entry name" value="Dihydropteroate synthetase-like"/>
    <property type="match status" value="1"/>
</dbReference>
<dbReference type="RefSeq" id="WP_344680036.1">
    <property type="nucleotide sequence ID" value="NZ_BAAAUX010000013.1"/>
</dbReference>
<dbReference type="EC" id="2.5.1.15" evidence="5 10"/>
<dbReference type="Proteomes" id="UP001500979">
    <property type="component" value="Unassembled WGS sequence"/>
</dbReference>
<feature type="domain" description="Pterin-binding" evidence="11">
    <location>
        <begin position="11"/>
        <end position="269"/>
    </location>
</feature>
<evidence type="ECO:0000256" key="5">
    <source>
        <dbReference type="ARBA" id="ARBA00012458"/>
    </source>
</evidence>
<comment type="catalytic activity">
    <reaction evidence="1">
        <text>(7,8-dihydropterin-6-yl)methyl diphosphate + 4-aminobenzoate = 7,8-dihydropteroate + diphosphate</text>
        <dbReference type="Rhea" id="RHEA:19949"/>
        <dbReference type="ChEBI" id="CHEBI:17836"/>
        <dbReference type="ChEBI" id="CHEBI:17839"/>
        <dbReference type="ChEBI" id="CHEBI:33019"/>
        <dbReference type="ChEBI" id="CHEBI:72950"/>
        <dbReference type="EC" id="2.5.1.15"/>
    </reaction>
</comment>
<evidence type="ECO:0000256" key="6">
    <source>
        <dbReference type="ARBA" id="ARBA00022679"/>
    </source>
</evidence>
<evidence type="ECO:0000259" key="11">
    <source>
        <dbReference type="PROSITE" id="PS50972"/>
    </source>
</evidence>
<evidence type="ECO:0000256" key="3">
    <source>
        <dbReference type="ARBA" id="ARBA00004763"/>
    </source>
</evidence>
<dbReference type="PANTHER" id="PTHR20941:SF1">
    <property type="entry name" value="FOLIC ACID SYNTHESIS PROTEIN FOL1"/>
    <property type="match status" value="1"/>
</dbReference>
<protein>
    <recommendedName>
        <fullName evidence="5 10">Dihydropteroate synthase</fullName>
        <shortName evidence="10">DHPS</shortName>
        <ecNumber evidence="5 10">2.5.1.15</ecNumber>
    </recommendedName>
    <alternativeName>
        <fullName evidence="10">Dihydropteroate pyrophosphorylase</fullName>
    </alternativeName>
</protein>
<dbReference type="CDD" id="cd00739">
    <property type="entry name" value="DHPS"/>
    <property type="match status" value="1"/>
</dbReference>
<gene>
    <name evidence="12" type="primary">folP_1</name>
    <name evidence="12" type="ORF">GCM10010470_27580</name>
</gene>
<dbReference type="InterPro" id="IPR045031">
    <property type="entry name" value="DHP_synth-like"/>
</dbReference>
<evidence type="ECO:0000313" key="13">
    <source>
        <dbReference type="Proteomes" id="UP001500979"/>
    </source>
</evidence>